<evidence type="ECO:0000313" key="2">
    <source>
        <dbReference type="Proteomes" id="UP000064189"/>
    </source>
</evidence>
<keyword evidence="2" id="KW-1185">Reference proteome</keyword>
<evidence type="ECO:0000313" key="1">
    <source>
        <dbReference type="EMBL" id="KWW22296.1"/>
    </source>
</evidence>
<proteinExistence type="predicted"/>
<comment type="caution">
    <text evidence="1">The sequence shown here is derived from an EMBL/GenBank/DDBJ whole genome shotgun (WGS) entry which is preliminary data.</text>
</comment>
<accession>A0A109N2I3</accession>
<protein>
    <submittedName>
        <fullName evidence="1">Uncharacterized protein</fullName>
    </submittedName>
</protein>
<dbReference type="AlphaFoldDB" id="A0A109N2I3"/>
<gene>
    <name evidence="1" type="ORF">AS888_13590</name>
</gene>
<dbReference type="Proteomes" id="UP000064189">
    <property type="component" value="Unassembled WGS sequence"/>
</dbReference>
<organism evidence="1 2">
    <name type="scientific">Peribacillus simplex</name>
    <dbReference type="NCBI Taxonomy" id="1478"/>
    <lineage>
        <taxon>Bacteria</taxon>
        <taxon>Bacillati</taxon>
        <taxon>Bacillota</taxon>
        <taxon>Bacilli</taxon>
        <taxon>Bacillales</taxon>
        <taxon>Bacillaceae</taxon>
        <taxon>Peribacillus</taxon>
    </lineage>
</organism>
<name>A0A109N2I3_9BACI</name>
<dbReference type="EMBL" id="LNNH01000007">
    <property type="protein sequence ID" value="KWW22296.1"/>
    <property type="molecule type" value="Genomic_DNA"/>
</dbReference>
<sequence>METKTKESTKELWTEINQCITRIIDEKHDLSFQKKSNDNYMNLYIQTAVLHTLFGLSDELRRIERKYNGI</sequence>
<reference evidence="1 2" key="1">
    <citation type="submission" date="2015-11" db="EMBL/GenBank/DDBJ databases">
        <title>Genome Sequence of Bacillus simplex strain VanAntwerpen2.</title>
        <authorList>
            <person name="Couger M.B."/>
        </authorList>
    </citation>
    <scope>NUCLEOTIDE SEQUENCE [LARGE SCALE GENOMIC DNA]</scope>
    <source>
        <strain evidence="1 2">VanAntwerpen02</strain>
    </source>
</reference>